<proteinExistence type="predicted"/>
<dbReference type="Proteomes" id="UP000001625">
    <property type="component" value="Chromosome"/>
</dbReference>
<dbReference type="eggNOG" id="ENOG5032RTI">
    <property type="taxonomic scope" value="Bacteria"/>
</dbReference>
<dbReference type="OrthoDB" id="7061174at2"/>
<evidence type="ECO:0000313" key="1">
    <source>
        <dbReference type="EMBL" id="ADE10447.1"/>
    </source>
</evidence>
<accession>D5CUB2</accession>
<dbReference type="SUPFAM" id="SSF161266">
    <property type="entry name" value="Gam-like"/>
    <property type="match status" value="1"/>
</dbReference>
<organism evidence="1 2">
    <name type="scientific">Sideroxydans lithotrophicus (strain ES-1)</name>
    <dbReference type="NCBI Taxonomy" id="580332"/>
    <lineage>
        <taxon>Bacteria</taxon>
        <taxon>Pseudomonadati</taxon>
        <taxon>Pseudomonadota</taxon>
        <taxon>Betaproteobacteria</taxon>
        <taxon>Nitrosomonadales</taxon>
        <taxon>Gallionellaceae</taxon>
        <taxon>Sideroxydans</taxon>
    </lineage>
</organism>
<gene>
    <name evidence="1" type="ordered locus">Slit_0205</name>
</gene>
<reference evidence="1 2" key="1">
    <citation type="submission" date="2010-03" db="EMBL/GenBank/DDBJ databases">
        <title>Complete sequence of Sideroxydans lithotrophicus ES-1.</title>
        <authorList>
            <consortium name="US DOE Joint Genome Institute"/>
            <person name="Lucas S."/>
            <person name="Copeland A."/>
            <person name="Lapidus A."/>
            <person name="Cheng J.-F."/>
            <person name="Bruce D."/>
            <person name="Goodwin L."/>
            <person name="Pitluck S."/>
            <person name="Munk A.C."/>
            <person name="Detter J.C."/>
            <person name="Han C."/>
            <person name="Tapia R."/>
            <person name="Larimer F."/>
            <person name="Land M."/>
            <person name="Hauser L."/>
            <person name="Kyrpides N."/>
            <person name="Ivanova N."/>
            <person name="Emerson D."/>
            <person name="Woyke T."/>
        </authorList>
    </citation>
    <scope>NUCLEOTIDE SEQUENCE [LARGE SCALE GENOMIC DNA]</scope>
    <source>
        <strain evidence="1 2">ES-1</strain>
    </source>
</reference>
<dbReference type="AlphaFoldDB" id="D5CUB2"/>
<dbReference type="STRING" id="580332.Slit_0205"/>
<dbReference type="GO" id="GO:0003690">
    <property type="term" value="F:double-stranded DNA binding"/>
    <property type="evidence" value="ECO:0007669"/>
    <property type="project" value="InterPro"/>
</dbReference>
<dbReference type="KEGG" id="slt:Slit_0205"/>
<sequence>MATMQEIETKAKAHAAARLALTNHVTLLNAEIEAVKQKRLKKLREAVATATETGDELLALVSESSELFKKPKSAVLHGIKLGFKKEKGRISFADEDQVLKLIRKHLPDLADVLIVTTEKPSKEAMNNLEAGQLKKIGVTVTADSDMAFISDPTSDVDKIVSALLKGASEAEAA</sequence>
<dbReference type="RefSeq" id="WP_013028346.1">
    <property type="nucleotide sequence ID" value="NC_013959.1"/>
</dbReference>
<dbReference type="GO" id="GO:0042262">
    <property type="term" value="P:DNA protection"/>
    <property type="evidence" value="ECO:0007669"/>
    <property type="project" value="InterPro"/>
</dbReference>
<evidence type="ECO:0000313" key="2">
    <source>
        <dbReference type="Proteomes" id="UP000001625"/>
    </source>
</evidence>
<dbReference type="HOGENOM" id="CLU_126935_0_0_4"/>
<keyword evidence="2" id="KW-1185">Reference proteome</keyword>
<name>D5CUB2_SIDLE</name>
<dbReference type="EMBL" id="CP001965">
    <property type="protein sequence ID" value="ADE10447.1"/>
    <property type="molecule type" value="Genomic_DNA"/>
</dbReference>
<protein>
    <submittedName>
        <fullName evidence="1">Uncharacterized protein</fullName>
    </submittedName>
</protein>